<dbReference type="Proteomes" id="UP001341840">
    <property type="component" value="Unassembled WGS sequence"/>
</dbReference>
<name>A0ABU6QGQ5_9FABA</name>
<comment type="caution">
    <text evidence="2">The sequence shown here is derived from an EMBL/GenBank/DDBJ whole genome shotgun (WGS) entry which is preliminary data.</text>
</comment>
<evidence type="ECO:0000313" key="3">
    <source>
        <dbReference type="Proteomes" id="UP001341840"/>
    </source>
</evidence>
<keyword evidence="3" id="KW-1185">Reference proteome</keyword>
<protein>
    <submittedName>
        <fullName evidence="2">Uncharacterized protein</fullName>
    </submittedName>
</protein>
<gene>
    <name evidence="2" type="ORF">PIB30_046375</name>
</gene>
<reference evidence="2 3" key="1">
    <citation type="journal article" date="2023" name="Plants (Basel)">
        <title>Bridging the Gap: Combining Genomics and Transcriptomics Approaches to Understand Stylosanthes scabra, an Orphan Legume from the Brazilian Caatinga.</title>
        <authorList>
            <person name="Ferreira-Neto J.R.C."/>
            <person name="da Silva M.D."/>
            <person name="Binneck E."/>
            <person name="de Melo N.F."/>
            <person name="da Silva R.H."/>
            <person name="de Melo A.L.T.M."/>
            <person name="Pandolfi V."/>
            <person name="Bustamante F.O."/>
            <person name="Brasileiro-Vidal A.C."/>
            <person name="Benko-Iseppon A.M."/>
        </authorList>
    </citation>
    <scope>NUCLEOTIDE SEQUENCE [LARGE SCALE GENOMIC DNA]</scope>
    <source>
        <tissue evidence="2">Leaves</tissue>
    </source>
</reference>
<feature type="compositionally biased region" description="Pro residues" evidence="1">
    <location>
        <begin position="120"/>
        <end position="132"/>
    </location>
</feature>
<evidence type="ECO:0000313" key="2">
    <source>
        <dbReference type="EMBL" id="MED6110820.1"/>
    </source>
</evidence>
<organism evidence="2 3">
    <name type="scientific">Stylosanthes scabra</name>
    <dbReference type="NCBI Taxonomy" id="79078"/>
    <lineage>
        <taxon>Eukaryota</taxon>
        <taxon>Viridiplantae</taxon>
        <taxon>Streptophyta</taxon>
        <taxon>Embryophyta</taxon>
        <taxon>Tracheophyta</taxon>
        <taxon>Spermatophyta</taxon>
        <taxon>Magnoliopsida</taxon>
        <taxon>eudicotyledons</taxon>
        <taxon>Gunneridae</taxon>
        <taxon>Pentapetalae</taxon>
        <taxon>rosids</taxon>
        <taxon>fabids</taxon>
        <taxon>Fabales</taxon>
        <taxon>Fabaceae</taxon>
        <taxon>Papilionoideae</taxon>
        <taxon>50 kb inversion clade</taxon>
        <taxon>dalbergioids sensu lato</taxon>
        <taxon>Dalbergieae</taxon>
        <taxon>Pterocarpus clade</taxon>
        <taxon>Stylosanthes</taxon>
    </lineage>
</organism>
<dbReference type="EMBL" id="JASCZI010000289">
    <property type="protein sequence ID" value="MED6110820.1"/>
    <property type="molecule type" value="Genomic_DNA"/>
</dbReference>
<sequence>MGILTHVGVHSDEKDMLMWAHSPFIKSFLQVFYEKQGANGQNEYVQLYNIIKEEPSPSKSGVANVSPLTVADAQPAPGDAAFTALAVVLAGLLYHLLISHATATPSRPRSSSLRRCLLHLPPPQATPPPPPFLAGSDTVHPQPPPPLLRSRSFRFFIVVISNI</sequence>
<evidence type="ECO:0000256" key="1">
    <source>
        <dbReference type="SAM" id="MobiDB-lite"/>
    </source>
</evidence>
<accession>A0ABU6QGQ5</accession>
<proteinExistence type="predicted"/>
<feature type="region of interest" description="Disordered" evidence="1">
    <location>
        <begin position="118"/>
        <end position="145"/>
    </location>
</feature>